<gene>
    <name evidence="3" type="ORF">CUV01_09675</name>
</gene>
<evidence type="ECO:0000313" key="4">
    <source>
        <dbReference type="Proteomes" id="UP000233742"/>
    </source>
</evidence>
<dbReference type="EMBL" id="CP025408">
    <property type="protein sequence ID" value="AUH35346.1"/>
    <property type="molecule type" value="Genomic_DNA"/>
</dbReference>
<dbReference type="AlphaFoldDB" id="A0A2K9EWM7"/>
<sequence>MLPMGGAWAQSETAEATRPPEKPAVTEGKRPPVADDSEPLGGERPADRPSLQEQDDTAPAQAASDGLPDDGGPVAAPSNPDPAEPEEPEEPAGPPVHQTLRESDFDYSACLLALHDLGTVYEELPAITDTDQRDCGISRPLRVTHILPGVTLAGGANMRCDTARALGFWLRDFVRPAAGRMPGAPSLSGLQMGTTYDCRGRIGTGGEAKLSEHAYGNAIDIASFTFRDAEPIPVAPREDSGDLIESFQRAVRGAACLYFSTVLGPGSNAAHDDHLHLDVAARNGGWRLCQ</sequence>
<reference evidence="3 4" key="1">
    <citation type="submission" date="2017-12" db="EMBL/GenBank/DDBJ databases">
        <authorList>
            <person name="Hurst M.R.H."/>
        </authorList>
    </citation>
    <scope>NUCLEOTIDE SEQUENCE [LARGE SCALE GENOMIC DNA]</scope>
    <source>
        <strain evidence="3 4">BM15</strain>
    </source>
</reference>
<dbReference type="Pfam" id="PF06904">
    <property type="entry name" value="Extensin-like_C"/>
    <property type="match status" value="1"/>
</dbReference>
<dbReference type="Proteomes" id="UP000233742">
    <property type="component" value="Chromosome"/>
</dbReference>
<accession>A0A2K9EWM7</accession>
<keyword evidence="4" id="KW-1185">Reference proteome</keyword>
<protein>
    <submittedName>
        <fullName evidence="3">Extensin</fullName>
    </submittedName>
</protein>
<proteinExistence type="predicted"/>
<evidence type="ECO:0000259" key="2">
    <source>
        <dbReference type="Pfam" id="PF06904"/>
    </source>
</evidence>
<evidence type="ECO:0000313" key="3">
    <source>
        <dbReference type="EMBL" id="AUH35346.1"/>
    </source>
</evidence>
<dbReference type="KEGG" id="paro:CUV01_09675"/>
<evidence type="ECO:0000256" key="1">
    <source>
        <dbReference type="SAM" id="MobiDB-lite"/>
    </source>
</evidence>
<dbReference type="InterPro" id="IPR009683">
    <property type="entry name" value="Extensin-like_C"/>
</dbReference>
<name>A0A2K9EWM7_9RHOB</name>
<dbReference type="OrthoDB" id="9809788at2"/>
<feature type="domain" description="Extensin-like C-terminal" evidence="2">
    <location>
        <begin position="109"/>
        <end position="290"/>
    </location>
</feature>
<feature type="region of interest" description="Disordered" evidence="1">
    <location>
        <begin position="1"/>
        <end position="99"/>
    </location>
</feature>
<organism evidence="3 4">
    <name type="scientific">Paracoccus tegillarcae</name>
    <dbReference type="NCBI Taxonomy" id="1529068"/>
    <lineage>
        <taxon>Bacteria</taxon>
        <taxon>Pseudomonadati</taxon>
        <taxon>Pseudomonadota</taxon>
        <taxon>Alphaproteobacteria</taxon>
        <taxon>Rhodobacterales</taxon>
        <taxon>Paracoccaceae</taxon>
        <taxon>Paracoccus</taxon>
    </lineage>
</organism>